<keyword evidence="1 4" id="KW-0489">Methyltransferase</keyword>
<evidence type="ECO:0000313" key="12">
    <source>
        <dbReference type="Proteomes" id="UP001153620"/>
    </source>
</evidence>
<feature type="domain" description="PRMT5 oligomerisation" evidence="10">
    <location>
        <begin position="450"/>
        <end position="617"/>
    </location>
</feature>
<dbReference type="GO" id="GO:0005634">
    <property type="term" value="C:nucleus"/>
    <property type="evidence" value="ECO:0007669"/>
    <property type="project" value="TreeGrafter"/>
</dbReference>
<feature type="binding site" evidence="6">
    <location>
        <begin position="401"/>
        <end position="402"/>
    </location>
    <ligand>
        <name>S-adenosyl-L-methionine</name>
        <dbReference type="ChEBI" id="CHEBI:59789"/>
    </ligand>
</feature>
<comment type="similarity">
    <text evidence="4">Belongs to the class I-like SAM-binding methyltransferase superfamily.</text>
</comment>
<dbReference type="GO" id="GO:0006355">
    <property type="term" value="P:regulation of DNA-templated transcription"/>
    <property type="evidence" value="ECO:0007669"/>
    <property type="project" value="TreeGrafter"/>
</dbReference>
<evidence type="ECO:0000259" key="8">
    <source>
        <dbReference type="Pfam" id="PF05185"/>
    </source>
</evidence>
<accession>A0A9N9WNT6</accession>
<dbReference type="Pfam" id="PF17286">
    <property type="entry name" value="PRMT5_C"/>
    <property type="match status" value="1"/>
</dbReference>
<evidence type="ECO:0000259" key="10">
    <source>
        <dbReference type="Pfam" id="PF17286"/>
    </source>
</evidence>
<feature type="active site" description="Proton donor/acceptor" evidence="5">
    <location>
        <position position="426"/>
    </location>
</feature>
<dbReference type="Gene3D" id="3.20.20.150">
    <property type="entry name" value="Divalent-metal-dependent TIM barrel enzymes"/>
    <property type="match status" value="1"/>
</dbReference>
<feature type="binding site" evidence="6">
    <location>
        <position position="373"/>
    </location>
    <ligand>
        <name>S-adenosyl-L-methionine</name>
        <dbReference type="ChEBI" id="CHEBI:59789"/>
    </ligand>
</feature>
<dbReference type="Gene3D" id="3.40.50.150">
    <property type="entry name" value="Vaccinia Virus protein VP39"/>
    <property type="match status" value="1"/>
</dbReference>
<dbReference type="SUPFAM" id="SSF53335">
    <property type="entry name" value="S-adenosyl-L-methionine-dependent methyltransferases"/>
    <property type="match status" value="1"/>
</dbReference>
<reference evidence="11" key="2">
    <citation type="submission" date="2022-10" db="EMBL/GenBank/DDBJ databases">
        <authorList>
            <consortium name="ENA_rothamsted_submissions"/>
            <consortium name="culmorum"/>
            <person name="King R."/>
        </authorList>
    </citation>
    <scope>NUCLEOTIDE SEQUENCE</scope>
</reference>
<dbReference type="Pfam" id="PF17285">
    <property type="entry name" value="PRMT5_TIM"/>
    <property type="match status" value="1"/>
</dbReference>
<dbReference type="InterPro" id="IPR025799">
    <property type="entry name" value="Arg_MeTrfase"/>
</dbReference>
<dbReference type="PANTHER" id="PTHR10738:SF0">
    <property type="entry name" value="PROTEIN ARGININE N-METHYLTRANSFERASE 5"/>
    <property type="match status" value="1"/>
</dbReference>
<dbReference type="Pfam" id="PF05185">
    <property type="entry name" value="PRMT5"/>
    <property type="match status" value="1"/>
</dbReference>
<evidence type="ECO:0000256" key="5">
    <source>
        <dbReference type="PIRSR" id="PIRSR015894-1"/>
    </source>
</evidence>
<dbReference type="GO" id="GO:0005829">
    <property type="term" value="C:cytosol"/>
    <property type="evidence" value="ECO:0007669"/>
    <property type="project" value="TreeGrafter"/>
</dbReference>
<name>A0A9N9WNT6_9DIPT</name>
<feature type="site" description="Critical for specifying symmetric addition of methyl groups" evidence="7">
    <location>
        <position position="308"/>
    </location>
</feature>
<dbReference type="AlphaFoldDB" id="A0A9N9WNT6"/>
<evidence type="ECO:0000256" key="4">
    <source>
        <dbReference type="PIRNR" id="PIRNR015894"/>
    </source>
</evidence>
<dbReference type="PROSITE" id="PS51678">
    <property type="entry name" value="SAM_MT_PRMT"/>
    <property type="match status" value="1"/>
</dbReference>
<sequence>MSRQSFLLKIDKSPDIQSNLQLSLQNKFSGLLTTIVDDGYKRILLDEKVAERQQCFTRSPLIFKANDWLYSIFPMINMTNILDSSSSEVRKNYKLLLDQEFNFINHVKPRGYYYIRPTCEPETVAKFLLEKIEKTGNDLIFIVEIELHSQKNYTRMYRRDLSPIEEDIEDTWMYWNAIHKAANYHQRIEVAIVLSSDLPSNELEIYRWFGEPVIMLVIPHNTFTTNSSNFPVMTKKQQEIVKMFMQNLKLYIVIEPKSSSDHRIKSYLEYIEYLSKSLDRSSEEEKDCLKYPLQPLHDNLDFSTYEVFERDPAKYILYQRAIENALKDMISEEEKETRKAIVLLVGAGRGPLIRSTLNAATNTHKKVKIIAVEKNPNAIVTLTCLIKQLWPDKEIELIAKDMRNIVLEEKADILVSELLGSFGDNELSPECLDGVQHLLKPTGVSIPANSKSYIQPIMTKRTYGQVQKRKGENKKREMHSEHTEVNWLIYSTNIFHIDNFKEVFTFVHPNNDNPIDNSRYGKFHFESSIDCILHGFSGYFSSKLYKDIEISIVPDSHTKGMISWYSVFFPIATPIQLKKGDKIEVEFWRKCNTEKVWYEWKVNAPEETIVHNLNGEIHPIFLA</sequence>
<dbReference type="Gene3D" id="2.70.160.11">
    <property type="entry name" value="Hnrnp arginine n-methyltransferase1"/>
    <property type="match status" value="1"/>
</dbReference>
<dbReference type="OrthoDB" id="1368803at2759"/>
<organism evidence="11 12">
    <name type="scientific">Chironomus riparius</name>
    <dbReference type="NCBI Taxonomy" id="315576"/>
    <lineage>
        <taxon>Eukaryota</taxon>
        <taxon>Metazoa</taxon>
        <taxon>Ecdysozoa</taxon>
        <taxon>Arthropoda</taxon>
        <taxon>Hexapoda</taxon>
        <taxon>Insecta</taxon>
        <taxon>Pterygota</taxon>
        <taxon>Neoptera</taxon>
        <taxon>Endopterygota</taxon>
        <taxon>Diptera</taxon>
        <taxon>Nematocera</taxon>
        <taxon>Chironomoidea</taxon>
        <taxon>Chironomidae</taxon>
        <taxon>Chironominae</taxon>
        <taxon>Chironomus</taxon>
    </lineage>
</organism>
<proteinExistence type="inferred from homology"/>
<evidence type="ECO:0000256" key="7">
    <source>
        <dbReference type="PIRSR" id="PIRSR015894-3"/>
    </source>
</evidence>
<dbReference type="GO" id="GO:0032259">
    <property type="term" value="P:methylation"/>
    <property type="evidence" value="ECO:0007669"/>
    <property type="project" value="UniProtKB-KW"/>
</dbReference>
<feature type="domain" description="PRMT5 TIM barrel" evidence="9">
    <location>
        <begin position="28"/>
        <end position="277"/>
    </location>
</feature>
<keyword evidence="12" id="KW-1185">Reference proteome</keyword>
<keyword evidence="3 4" id="KW-0949">S-adenosyl-L-methionine</keyword>
<feature type="active site" description="Proton donor/acceptor" evidence="5">
    <location>
        <position position="417"/>
    </location>
</feature>
<evidence type="ECO:0000256" key="1">
    <source>
        <dbReference type="ARBA" id="ARBA00022603"/>
    </source>
</evidence>
<evidence type="ECO:0000259" key="9">
    <source>
        <dbReference type="Pfam" id="PF17285"/>
    </source>
</evidence>
<dbReference type="Proteomes" id="UP001153620">
    <property type="component" value="Chromosome 1"/>
</dbReference>
<evidence type="ECO:0000256" key="6">
    <source>
        <dbReference type="PIRSR" id="PIRSR015894-2"/>
    </source>
</evidence>
<evidence type="ECO:0000313" key="11">
    <source>
        <dbReference type="EMBL" id="CAG9799977.1"/>
    </source>
</evidence>
<feature type="binding site" evidence="6">
    <location>
        <position position="305"/>
    </location>
    <ligand>
        <name>S-adenosyl-L-methionine</name>
        <dbReference type="ChEBI" id="CHEBI:59789"/>
    </ligand>
</feature>
<gene>
    <name evidence="11" type="ORF">CHIRRI_LOCUS2934</name>
</gene>
<dbReference type="InterPro" id="IPR035248">
    <property type="entry name" value="PRMT5_C"/>
</dbReference>
<keyword evidence="2 4" id="KW-0808">Transferase</keyword>
<dbReference type="InterPro" id="IPR035247">
    <property type="entry name" value="PRMT5_TIM"/>
</dbReference>
<feature type="domain" description="PRMT5 arginine-N-methyltransferase" evidence="8">
    <location>
        <begin position="281"/>
        <end position="446"/>
    </location>
</feature>
<dbReference type="InterPro" id="IPR035075">
    <property type="entry name" value="PRMT5"/>
</dbReference>
<feature type="binding site" evidence="6">
    <location>
        <begin position="314"/>
        <end position="315"/>
    </location>
    <ligand>
        <name>S-adenosyl-L-methionine</name>
        <dbReference type="ChEBI" id="CHEBI:59789"/>
    </ligand>
</feature>
<dbReference type="InterPro" id="IPR007857">
    <property type="entry name" value="Arg_MeTrfase_PRMT5"/>
</dbReference>
<dbReference type="InterPro" id="IPR029063">
    <property type="entry name" value="SAM-dependent_MTases_sf"/>
</dbReference>
<dbReference type="PIRSF" id="PIRSF015894">
    <property type="entry name" value="Skb1_MeTrfase"/>
    <property type="match status" value="1"/>
</dbReference>
<evidence type="ECO:0000256" key="3">
    <source>
        <dbReference type="ARBA" id="ARBA00022691"/>
    </source>
</evidence>
<dbReference type="EMBL" id="OU895877">
    <property type="protein sequence ID" value="CAG9799977.1"/>
    <property type="molecule type" value="Genomic_DNA"/>
</dbReference>
<dbReference type="GO" id="GO:0016274">
    <property type="term" value="F:protein-arginine N-methyltransferase activity"/>
    <property type="evidence" value="ECO:0007669"/>
    <property type="project" value="InterPro"/>
</dbReference>
<dbReference type="PANTHER" id="PTHR10738">
    <property type="entry name" value="PROTEIN ARGININE N-METHYLTRANSFERASE 5"/>
    <property type="match status" value="1"/>
</dbReference>
<reference evidence="11" key="1">
    <citation type="submission" date="2022-01" db="EMBL/GenBank/DDBJ databases">
        <authorList>
            <person name="King R."/>
        </authorList>
    </citation>
    <scope>NUCLEOTIDE SEQUENCE</scope>
</reference>
<protein>
    <recommendedName>
        <fullName evidence="4">Protein arginine N-methyltransferase</fullName>
    </recommendedName>
</protein>
<evidence type="ECO:0000256" key="2">
    <source>
        <dbReference type="ARBA" id="ARBA00022679"/>
    </source>
</evidence>